<reference evidence="1" key="1">
    <citation type="submission" date="2023-06" db="EMBL/GenBank/DDBJ databases">
        <title>Genome-scale phylogeny and comparative genomics of the fungal order Sordariales.</title>
        <authorList>
            <consortium name="Lawrence Berkeley National Laboratory"/>
            <person name="Hensen N."/>
            <person name="Bonometti L."/>
            <person name="Westerberg I."/>
            <person name="Brannstrom I.O."/>
            <person name="Guillou S."/>
            <person name="Cros-Aarteil S."/>
            <person name="Calhoun S."/>
            <person name="Haridas S."/>
            <person name="Kuo A."/>
            <person name="Mondo S."/>
            <person name="Pangilinan J."/>
            <person name="Riley R."/>
            <person name="LaButti K."/>
            <person name="Andreopoulos B."/>
            <person name="Lipzen A."/>
            <person name="Chen C."/>
            <person name="Yanf M."/>
            <person name="Daum C."/>
            <person name="Ng V."/>
            <person name="Clum A."/>
            <person name="Steindorff A."/>
            <person name="Ohm R."/>
            <person name="Martin F."/>
            <person name="Silar P."/>
            <person name="Natvig D."/>
            <person name="Lalanne C."/>
            <person name="Gautier V."/>
            <person name="Ament-velasquez S.L."/>
            <person name="Kruys A."/>
            <person name="Hutchinson M.I."/>
            <person name="Powell A.J."/>
            <person name="Barry K."/>
            <person name="Miller A.N."/>
            <person name="Grigoriev I.V."/>
            <person name="Debuchy R."/>
            <person name="Gladieux P."/>
            <person name="Thoren M.H."/>
            <person name="Johannesson H."/>
        </authorList>
    </citation>
    <scope>NUCLEOTIDE SEQUENCE</scope>
    <source>
        <strain evidence="1">SMH2392-1A</strain>
    </source>
</reference>
<dbReference type="AlphaFoldDB" id="A0AA40A0I3"/>
<proteinExistence type="predicted"/>
<name>A0AA40A0I3_9PEZI</name>
<dbReference type="Proteomes" id="UP001172101">
    <property type="component" value="Unassembled WGS sequence"/>
</dbReference>
<comment type="caution">
    <text evidence="1">The sequence shown here is derived from an EMBL/GenBank/DDBJ whole genome shotgun (WGS) entry which is preliminary data.</text>
</comment>
<keyword evidence="2" id="KW-1185">Reference proteome</keyword>
<dbReference type="RefSeq" id="XP_060292166.1">
    <property type="nucleotide sequence ID" value="XM_060442938.1"/>
</dbReference>
<gene>
    <name evidence="1" type="ORF">B0T26DRAFT_729060</name>
</gene>
<accession>A0AA40A0I3</accession>
<sequence>MSREKLCRFYFERPLHDHAVLIRGMNPKYEMFDGARPNDGRLNNYARAIVLGWLANTDSVPTTSLRAVLTYISKYCSRAESQTQPYKDILRELIPRVNSRQPLVTLISKMLNKLLAERDWPAMEVAHLLLDLPLVECSHNVVPVDCRDPRLGPWAAFIPADRDKVMEGKSFYTKYCARTAEWRDLTYFDCLRNVNCGRRRWTRFGPNAKPRMLSYFPRYKSEPDEPAFEDFARVKLMLHHLHTTIYYKPLDLVGRLSAGAVAPSEEW</sequence>
<protein>
    <submittedName>
        <fullName evidence="1">Uncharacterized protein</fullName>
    </submittedName>
</protein>
<organism evidence="1 2">
    <name type="scientific">Lasiosphaeria miniovina</name>
    <dbReference type="NCBI Taxonomy" id="1954250"/>
    <lineage>
        <taxon>Eukaryota</taxon>
        <taxon>Fungi</taxon>
        <taxon>Dikarya</taxon>
        <taxon>Ascomycota</taxon>
        <taxon>Pezizomycotina</taxon>
        <taxon>Sordariomycetes</taxon>
        <taxon>Sordariomycetidae</taxon>
        <taxon>Sordariales</taxon>
        <taxon>Lasiosphaeriaceae</taxon>
        <taxon>Lasiosphaeria</taxon>
    </lineage>
</organism>
<dbReference type="EMBL" id="JAUIRO010000007">
    <property type="protein sequence ID" value="KAK0707072.1"/>
    <property type="molecule type" value="Genomic_DNA"/>
</dbReference>
<evidence type="ECO:0000313" key="1">
    <source>
        <dbReference type="EMBL" id="KAK0707072.1"/>
    </source>
</evidence>
<dbReference type="GeneID" id="85326208"/>
<evidence type="ECO:0000313" key="2">
    <source>
        <dbReference type="Proteomes" id="UP001172101"/>
    </source>
</evidence>